<dbReference type="Pfam" id="PF16930">
    <property type="entry name" value="Porin_5"/>
    <property type="match status" value="1"/>
</dbReference>
<gene>
    <name evidence="3" type="ORF">METZ01_LOCUS148265</name>
</gene>
<protein>
    <recommendedName>
        <fullName evidence="4">Porin domain-containing protein</fullName>
    </recommendedName>
</protein>
<dbReference type="AlphaFoldDB" id="A0A382A2G3"/>
<feature type="region of interest" description="Disordered" evidence="2">
    <location>
        <begin position="122"/>
        <end position="144"/>
    </location>
</feature>
<evidence type="ECO:0000256" key="2">
    <source>
        <dbReference type="SAM" id="MobiDB-lite"/>
    </source>
</evidence>
<reference evidence="3" key="1">
    <citation type="submission" date="2018-05" db="EMBL/GenBank/DDBJ databases">
        <authorList>
            <person name="Lanie J.A."/>
            <person name="Ng W.-L."/>
            <person name="Kazmierczak K.M."/>
            <person name="Andrzejewski T.M."/>
            <person name="Davidsen T.M."/>
            <person name="Wayne K.J."/>
            <person name="Tettelin H."/>
            <person name="Glass J.I."/>
            <person name="Rusch D."/>
            <person name="Podicherti R."/>
            <person name="Tsui H.-C.T."/>
            <person name="Winkler M.E."/>
        </authorList>
    </citation>
    <scope>NUCLEOTIDE SEQUENCE</scope>
</reference>
<proteinExistence type="predicted"/>
<feature type="coiled-coil region" evidence="1">
    <location>
        <begin position="21"/>
        <end position="48"/>
    </location>
</feature>
<sequence length="409" mass="44954">MRRILSITMILCCFSVPLYAQVDQAQEIAELKEQIALLTDRLTQIEQNMAVSPEVRDGVKMERTAATPSPLSISGSWTEKIRLSGDLRYRHETVNDEVESVRNRHRIRARTNLTTDLTESMTVGVGLSTGGSTNDSGNQTLSSGFSRKPIGMDLAYFDWKVSDTMNLMGGKMSNPFFRPAGYHLIYDSDIRPEGLAFKYSSGTFFGNASAFWVEERPDGPDSVLLGLQAGYRGILDNGANLIAGVSYYKTSHTQRYAPIFTPDNGQGNQLDANGNYLFGFSEVELFGELKFDLGGESMSLFLDYVTNTDADVFNKGFAFGVTYHLTSALGGWAAGYLYQDLEANAVVGAFTDSDFAGGTSDGSGHTLRVGYTFPGGWNLATRYIIGDRGRAAGNERDYNRLQADINFTY</sequence>
<evidence type="ECO:0000256" key="1">
    <source>
        <dbReference type="SAM" id="Coils"/>
    </source>
</evidence>
<name>A0A382A2G3_9ZZZZ</name>
<keyword evidence="1" id="KW-0175">Coiled coil</keyword>
<evidence type="ECO:0000313" key="3">
    <source>
        <dbReference type="EMBL" id="SVA95411.1"/>
    </source>
</evidence>
<evidence type="ECO:0008006" key="4">
    <source>
        <dbReference type="Google" id="ProtNLM"/>
    </source>
</evidence>
<dbReference type="EMBL" id="UINC01023545">
    <property type="protein sequence ID" value="SVA95411.1"/>
    <property type="molecule type" value="Genomic_DNA"/>
</dbReference>
<feature type="compositionally biased region" description="Polar residues" evidence="2">
    <location>
        <begin position="134"/>
        <end position="144"/>
    </location>
</feature>
<accession>A0A382A2G3</accession>
<dbReference type="InterPro" id="IPR032638">
    <property type="entry name" value="Porin_5"/>
</dbReference>
<dbReference type="SUPFAM" id="SSF56935">
    <property type="entry name" value="Porins"/>
    <property type="match status" value="1"/>
</dbReference>
<feature type="compositionally biased region" description="Low complexity" evidence="2">
    <location>
        <begin position="122"/>
        <end position="133"/>
    </location>
</feature>
<organism evidence="3">
    <name type="scientific">marine metagenome</name>
    <dbReference type="NCBI Taxonomy" id="408172"/>
    <lineage>
        <taxon>unclassified sequences</taxon>
        <taxon>metagenomes</taxon>
        <taxon>ecological metagenomes</taxon>
    </lineage>
</organism>